<dbReference type="SUPFAM" id="SSF47413">
    <property type="entry name" value="lambda repressor-like DNA-binding domains"/>
    <property type="match status" value="1"/>
</dbReference>
<sequence>MNEELSILKGIHPGIILERELRKRNFSKAQFALSIGEYPQTLGAITKGKRNMNTALALKIEQALDMEEGYFMILQVFFEIKMEKLKQHSNNSSDHPKLRRLLFWDTRMEKIDWQKQKRAVIQRVFERGNDQEKQEVIRFYGNTVVENILKYKSIPNNDT</sequence>
<dbReference type="Pfam" id="PF21956">
    <property type="entry name" value="DUF6922"/>
    <property type="match status" value="1"/>
</dbReference>
<accession>A0A6B9ZMH0</accession>
<gene>
    <name evidence="2" type="ORF">GWR21_27235</name>
</gene>
<dbReference type="EMBL" id="CP048113">
    <property type="protein sequence ID" value="QHS63147.1"/>
    <property type="molecule type" value="Genomic_DNA"/>
</dbReference>
<dbReference type="RefSeq" id="WP_162334870.1">
    <property type="nucleotide sequence ID" value="NZ_CP048113.1"/>
</dbReference>
<evidence type="ECO:0000259" key="1">
    <source>
        <dbReference type="PROSITE" id="PS50943"/>
    </source>
</evidence>
<dbReference type="InterPro" id="IPR053830">
    <property type="entry name" value="DUF6922"/>
</dbReference>
<dbReference type="Proteomes" id="UP000476411">
    <property type="component" value="Chromosome"/>
</dbReference>
<dbReference type="KEGG" id="chih:GWR21_27235"/>
<proteinExistence type="predicted"/>
<protein>
    <submittedName>
        <fullName evidence="2">Plasmid maintenance system antidote protein</fullName>
    </submittedName>
</protein>
<dbReference type="Gene3D" id="1.10.260.40">
    <property type="entry name" value="lambda repressor-like DNA-binding domains"/>
    <property type="match status" value="1"/>
</dbReference>
<reference evidence="2 3" key="1">
    <citation type="submission" date="2020-01" db="EMBL/GenBank/DDBJ databases">
        <title>Complete genome sequence of Chitinophaga sp. H33E-04 isolated from quinoa roots.</title>
        <authorList>
            <person name="Weon H.-Y."/>
            <person name="Lee S.A."/>
        </authorList>
    </citation>
    <scope>NUCLEOTIDE SEQUENCE [LARGE SCALE GENOMIC DNA]</scope>
    <source>
        <strain evidence="2 3">H33E-04</strain>
    </source>
</reference>
<dbReference type="InterPro" id="IPR001387">
    <property type="entry name" value="Cro/C1-type_HTH"/>
</dbReference>
<dbReference type="AlphaFoldDB" id="A0A6B9ZMH0"/>
<dbReference type="GO" id="GO:0003677">
    <property type="term" value="F:DNA binding"/>
    <property type="evidence" value="ECO:0007669"/>
    <property type="project" value="InterPro"/>
</dbReference>
<evidence type="ECO:0000313" key="2">
    <source>
        <dbReference type="EMBL" id="QHS63147.1"/>
    </source>
</evidence>
<dbReference type="PROSITE" id="PS50943">
    <property type="entry name" value="HTH_CROC1"/>
    <property type="match status" value="1"/>
</dbReference>
<organism evidence="2 3">
    <name type="scientific">Chitinophaga agri</name>
    <dbReference type="NCBI Taxonomy" id="2703787"/>
    <lineage>
        <taxon>Bacteria</taxon>
        <taxon>Pseudomonadati</taxon>
        <taxon>Bacteroidota</taxon>
        <taxon>Chitinophagia</taxon>
        <taxon>Chitinophagales</taxon>
        <taxon>Chitinophagaceae</taxon>
        <taxon>Chitinophaga</taxon>
    </lineage>
</organism>
<dbReference type="Pfam" id="PF01381">
    <property type="entry name" value="HTH_3"/>
    <property type="match status" value="1"/>
</dbReference>
<feature type="domain" description="HTH cro/C1-type" evidence="1">
    <location>
        <begin position="17"/>
        <end position="71"/>
    </location>
</feature>
<name>A0A6B9ZMH0_9BACT</name>
<dbReference type="CDD" id="cd00093">
    <property type="entry name" value="HTH_XRE"/>
    <property type="match status" value="1"/>
</dbReference>
<evidence type="ECO:0000313" key="3">
    <source>
        <dbReference type="Proteomes" id="UP000476411"/>
    </source>
</evidence>
<dbReference type="InterPro" id="IPR010982">
    <property type="entry name" value="Lambda_DNA-bd_dom_sf"/>
</dbReference>
<dbReference type="SMART" id="SM00530">
    <property type="entry name" value="HTH_XRE"/>
    <property type="match status" value="1"/>
</dbReference>
<keyword evidence="3" id="KW-1185">Reference proteome</keyword>